<dbReference type="GO" id="GO:0003677">
    <property type="term" value="F:DNA binding"/>
    <property type="evidence" value="ECO:0007669"/>
    <property type="project" value="InterPro"/>
</dbReference>
<dbReference type="InterPro" id="IPR010982">
    <property type="entry name" value="Lambda_DNA-bd_dom_sf"/>
</dbReference>
<keyword evidence="3" id="KW-1185">Reference proteome</keyword>
<reference evidence="2 3" key="1">
    <citation type="submission" date="2019-04" db="EMBL/GenBank/DDBJ databases">
        <title>Alteromonas portus sp. nov., an alginate lyase-excreting marine bacterium.</title>
        <authorList>
            <person name="Huang H."/>
            <person name="Mo K."/>
            <person name="Bao S."/>
        </authorList>
    </citation>
    <scope>NUCLEOTIDE SEQUENCE [LARGE SCALE GENOMIC DNA]</scope>
    <source>
        <strain evidence="2 3">HB161718</strain>
    </source>
</reference>
<proteinExistence type="predicted"/>
<dbReference type="OrthoDB" id="21915at2"/>
<sequence length="187" mass="20357">MGMKINSKLIVKLRKEKGWSQQHLSLVSGVSLRTIQRVENEGNTSIETLKSLASAFETDFNSLIFRSPQPNKVLKKTITSFALLFSLATSVFLTSTTTASPGIEVQAEKMIVSQDKRDTTFLGNVIMVIPATVPFEISTIENHSSKGYQLTITSDGSSFLVSGARITRVDTGLEVRAAEVQASNATE</sequence>
<protein>
    <submittedName>
        <fullName evidence="2">Helix-turn-helix transcriptional regulator</fullName>
    </submittedName>
</protein>
<dbReference type="AlphaFoldDB" id="A0A4U0Z5V8"/>
<dbReference type="CDD" id="cd00093">
    <property type="entry name" value="HTH_XRE"/>
    <property type="match status" value="1"/>
</dbReference>
<dbReference type="Proteomes" id="UP000305471">
    <property type="component" value="Unassembled WGS sequence"/>
</dbReference>
<dbReference type="Pfam" id="PF01381">
    <property type="entry name" value="HTH_3"/>
    <property type="match status" value="1"/>
</dbReference>
<dbReference type="PROSITE" id="PS50943">
    <property type="entry name" value="HTH_CROC1"/>
    <property type="match status" value="1"/>
</dbReference>
<dbReference type="RefSeq" id="WP_136783449.1">
    <property type="nucleotide sequence ID" value="NZ_SWCO01000011.1"/>
</dbReference>
<evidence type="ECO:0000259" key="1">
    <source>
        <dbReference type="PROSITE" id="PS50943"/>
    </source>
</evidence>
<dbReference type="EMBL" id="SWCO01000011">
    <property type="protein sequence ID" value="TKB01071.1"/>
    <property type="molecule type" value="Genomic_DNA"/>
</dbReference>
<dbReference type="SUPFAM" id="SSF47413">
    <property type="entry name" value="lambda repressor-like DNA-binding domains"/>
    <property type="match status" value="1"/>
</dbReference>
<comment type="caution">
    <text evidence="2">The sequence shown here is derived from an EMBL/GenBank/DDBJ whole genome shotgun (WGS) entry which is preliminary data.</text>
</comment>
<gene>
    <name evidence="2" type="ORF">E5672_17740</name>
</gene>
<dbReference type="SMART" id="SM00530">
    <property type="entry name" value="HTH_XRE"/>
    <property type="match status" value="1"/>
</dbReference>
<name>A0A4U0Z5V8_9ALTE</name>
<evidence type="ECO:0000313" key="3">
    <source>
        <dbReference type="Proteomes" id="UP000305471"/>
    </source>
</evidence>
<dbReference type="Gene3D" id="1.10.260.40">
    <property type="entry name" value="lambda repressor-like DNA-binding domains"/>
    <property type="match status" value="1"/>
</dbReference>
<accession>A0A4U0Z5V8</accession>
<organism evidence="2 3">
    <name type="scientific">Alteromonas portus</name>
    <dbReference type="NCBI Taxonomy" id="2565549"/>
    <lineage>
        <taxon>Bacteria</taxon>
        <taxon>Pseudomonadati</taxon>
        <taxon>Pseudomonadota</taxon>
        <taxon>Gammaproteobacteria</taxon>
        <taxon>Alteromonadales</taxon>
        <taxon>Alteromonadaceae</taxon>
        <taxon>Alteromonas/Salinimonas group</taxon>
        <taxon>Alteromonas</taxon>
    </lineage>
</organism>
<dbReference type="InterPro" id="IPR001387">
    <property type="entry name" value="Cro/C1-type_HTH"/>
</dbReference>
<feature type="domain" description="HTH cro/C1-type" evidence="1">
    <location>
        <begin position="10"/>
        <end position="63"/>
    </location>
</feature>
<evidence type="ECO:0000313" key="2">
    <source>
        <dbReference type="EMBL" id="TKB01071.1"/>
    </source>
</evidence>